<keyword evidence="2 3" id="KW-0040">ANK repeat</keyword>
<comment type="caution">
    <text evidence="4">The sequence shown here is derived from an EMBL/GenBank/DDBJ whole genome shotgun (WGS) entry which is preliminary data.</text>
</comment>
<dbReference type="InterPro" id="IPR036770">
    <property type="entry name" value="Ankyrin_rpt-contain_sf"/>
</dbReference>
<organism evidence="4 5">
    <name type="scientific">Meganyctiphanes norvegica</name>
    <name type="common">Northern krill</name>
    <name type="synonym">Thysanopoda norvegica</name>
    <dbReference type="NCBI Taxonomy" id="48144"/>
    <lineage>
        <taxon>Eukaryota</taxon>
        <taxon>Metazoa</taxon>
        <taxon>Ecdysozoa</taxon>
        <taxon>Arthropoda</taxon>
        <taxon>Crustacea</taxon>
        <taxon>Multicrustacea</taxon>
        <taxon>Malacostraca</taxon>
        <taxon>Eumalacostraca</taxon>
        <taxon>Eucarida</taxon>
        <taxon>Euphausiacea</taxon>
        <taxon>Euphausiidae</taxon>
        <taxon>Meganyctiphanes</taxon>
    </lineage>
</organism>
<sequence length="191" mass="21026">MQAVRLNYDGEAKGDAVSPFTSPVKGSKPYKDLVTAVKHGDVNKTQEALSEGADPNTCIAESIWKSPMLLVAVYKGHLELVKLLLENGADLHRQDQLGRQAVHEAATCGRLEILQLLHERGAIINAINKLSETPLHKAAFMNREDIVHWLLEHGASPTMTNSKGLTPADEAHRYGYNELAFMLKQAEGYKS</sequence>
<dbReference type="EMBL" id="CAXKWB010001307">
    <property type="protein sequence ID" value="CAL4063982.1"/>
    <property type="molecule type" value="Genomic_DNA"/>
</dbReference>
<accession>A0AAV2PT89</accession>
<keyword evidence="1" id="KW-0677">Repeat</keyword>
<dbReference type="Gene3D" id="1.25.40.20">
    <property type="entry name" value="Ankyrin repeat-containing domain"/>
    <property type="match status" value="1"/>
</dbReference>
<name>A0AAV2PT89_MEGNR</name>
<dbReference type="Pfam" id="PF12796">
    <property type="entry name" value="Ank_2"/>
    <property type="match status" value="1"/>
</dbReference>
<dbReference type="PANTHER" id="PTHR24201:SF16">
    <property type="entry name" value="ANKYRIN-1-LIKE-RELATED"/>
    <property type="match status" value="1"/>
</dbReference>
<evidence type="ECO:0000256" key="2">
    <source>
        <dbReference type="ARBA" id="ARBA00023043"/>
    </source>
</evidence>
<dbReference type="InterPro" id="IPR002110">
    <property type="entry name" value="Ankyrin_rpt"/>
</dbReference>
<dbReference type="Proteomes" id="UP001497623">
    <property type="component" value="Unassembled WGS sequence"/>
</dbReference>
<keyword evidence="5" id="KW-1185">Reference proteome</keyword>
<dbReference type="AlphaFoldDB" id="A0AAV2PT89"/>
<gene>
    <name evidence="4" type="ORF">MNOR_LOCUS3734</name>
</gene>
<evidence type="ECO:0000256" key="3">
    <source>
        <dbReference type="PROSITE-ProRule" id="PRU00023"/>
    </source>
</evidence>
<feature type="repeat" description="ANK" evidence="3">
    <location>
        <begin position="69"/>
        <end position="96"/>
    </location>
</feature>
<protein>
    <submittedName>
        <fullName evidence="4">Uncharacterized protein</fullName>
    </submittedName>
</protein>
<dbReference type="PANTHER" id="PTHR24201">
    <property type="entry name" value="ANK_REP_REGION DOMAIN-CONTAINING PROTEIN"/>
    <property type="match status" value="1"/>
</dbReference>
<dbReference type="InterPro" id="IPR050776">
    <property type="entry name" value="Ank_Repeat/CDKN_Inhibitor"/>
</dbReference>
<dbReference type="PROSITE" id="PS50297">
    <property type="entry name" value="ANK_REP_REGION"/>
    <property type="match status" value="3"/>
</dbReference>
<dbReference type="PROSITE" id="PS50088">
    <property type="entry name" value="ANK_REPEAT"/>
    <property type="match status" value="3"/>
</dbReference>
<dbReference type="SUPFAM" id="SSF48403">
    <property type="entry name" value="Ankyrin repeat"/>
    <property type="match status" value="1"/>
</dbReference>
<feature type="repeat" description="ANK" evidence="3">
    <location>
        <begin position="130"/>
        <end position="162"/>
    </location>
</feature>
<dbReference type="SMART" id="SM00248">
    <property type="entry name" value="ANK"/>
    <property type="match status" value="3"/>
</dbReference>
<evidence type="ECO:0000256" key="1">
    <source>
        <dbReference type="ARBA" id="ARBA00022737"/>
    </source>
</evidence>
<evidence type="ECO:0000313" key="5">
    <source>
        <dbReference type="Proteomes" id="UP001497623"/>
    </source>
</evidence>
<evidence type="ECO:0000313" key="4">
    <source>
        <dbReference type="EMBL" id="CAL4063982.1"/>
    </source>
</evidence>
<feature type="repeat" description="ANK" evidence="3">
    <location>
        <begin position="97"/>
        <end position="129"/>
    </location>
</feature>
<proteinExistence type="predicted"/>
<reference evidence="4 5" key="1">
    <citation type="submission" date="2024-05" db="EMBL/GenBank/DDBJ databases">
        <authorList>
            <person name="Wallberg A."/>
        </authorList>
    </citation>
    <scope>NUCLEOTIDE SEQUENCE [LARGE SCALE GENOMIC DNA]</scope>
</reference>